<feature type="transmembrane region" description="Helical" evidence="6">
    <location>
        <begin position="135"/>
        <end position="155"/>
    </location>
</feature>
<evidence type="ECO:0000256" key="3">
    <source>
        <dbReference type="ARBA" id="ARBA00022692"/>
    </source>
</evidence>
<evidence type="ECO:0000256" key="5">
    <source>
        <dbReference type="ARBA" id="ARBA00023136"/>
    </source>
</evidence>
<reference evidence="7 8" key="1">
    <citation type="journal article" date="2014" name="Syst. Appl. Microbiol.">
        <title>Evidence for the existence of two new members of the family Chlamydiaceae and proposal of Chlamydia avium sp. nov. and Chlamydia gallinacea sp. nov.</title>
        <authorList>
            <person name="Sachse K."/>
            <person name="Laroucau K."/>
            <person name="Riege K."/>
            <person name="Wehner S."/>
            <person name="Dilcher M."/>
            <person name="Creasy H.H."/>
            <person name="Weidmann M."/>
            <person name="Myers G."/>
            <person name="Vorimore F."/>
            <person name="Vicari N."/>
            <person name="Magnino S."/>
            <person name="Liebler-Tenorio E."/>
            <person name="Ruettger A."/>
            <person name="Bavoil P.M."/>
            <person name="Hufert F.T."/>
            <person name="Rossello-Mora R."/>
            <person name="Marz M."/>
        </authorList>
    </citation>
    <scope>NUCLEOTIDE SEQUENCE [LARGE SCALE GENOMIC DNA]</scope>
    <source>
        <strain evidence="7 8">08-1274/3</strain>
    </source>
</reference>
<dbReference type="OrthoDB" id="9762833at2"/>
<organism evidence="7 8">
    <name type="scientific">Chlamydia gallinacea 08-1274/3</name>
    <dbReference type="NCBI Taxonomy" id="1143323"/>
    <lineage>
        <taxon>Bacteria</taxon>
        <taxon>Pseudomonadati</taxon>
        <taxon>Chlamydiota</taxon>
        <taxon>Chlamydiia</taxon>
        <taxon>Chlamydiales</taxon>
        <taxon>Chlamydiaceae</taxon>
        <taxon>Chlamydia/Chlamydophila group</taxon>
        <taxon>Chlamydia</taxon>
    </lineage>
</organism>
<dbReference type="AlphaFoldDB" id="A0A173E026"/>
<keyword evidence="2" id="KW-0813">Transport</keyword>
<feature type="transmembrane region" description="Helical" evidence="6">
    <location>
        <begin position="85"/>
        <end position="115"/>
    </location>
</feature>
<keyword evidence="3 6" id="KW-0812">Transmembrane</keyword>
<protein>
    <submittedName>
        <fullName evidence="7">Na-dependent transporter</fullName>
    </submittedName>
</protein>
<evidence type="ECO:0000256" key="2">
    <source>
        <dbReference type="ARBA" id="ARBA00022448"/>
    </source>
</evidence>
<dbReference type="KEGG" id="cgz:M787_004220"/>
<accession>A0A173E026</accession>
<feature type="transmembrane region" description="Helical" evidence="6">
    <location>
        <begin position="248"/>
        <end position="268"/>
    </location>
</feature>
<dbReference type="NCBIfam" id="NF037979">
    <property type="entry name" value="Na_transp"/>
    <property type="match status" value="1"/>
</dbReference>
<evidence type="ECO:0000256" key="6">
    <source>
        <dbReference type="SAM" id="Phobius"/>
    </source>
</evidence>
<keyword evidence="4 6" id="KW-1133">Transmembrane helix</keyword>
<comment type="subcellular location">
    <subcellularLocation>
        <location evidence="1">Membrane</location>
        <topology evidence="1">Multi-pass membrane protein</topology>
    </subcellularLocation>
</comment>
<dbReference type="eggNOG" id="COG0733">
    <property type="taxonomic scope" value="Bacteria"/>
</dbReference>
<dbReference type="PRINTS" id="PR00176">
    <property type="entry name" value="NANEUSMPORT"/>
</dbReference>
<sequence length="495" mass="54876">MKDRIQFSSRLGFIFSMMGIAIGAGNIWRFPRIVAQNGNGAIIIVWLLFLFIWSIPLILIELALGKLTKKSPIGALIKTSGPKSAWLGGFITLVTTCILAYYSNIVGWGLSYFYYSISGKIYAGNNFVHLWESHYQSAFPLGFHFLSLLLAYMIIRKGVVEGIERCNKILIPSFFICTLILFLRAITLPNAMQGIKQLFSFEWSALSNYKLWLEALIQNAWDTGAGWGLLLVYAGFASKKTGIVSNGALTAIANNLVSLIMGVIVFSACTSLDVLGTTQLQQGSGASNIGIAFIYLPELFTRIPGASYLPAMFSSIFFLAFAIASLSSMISMLFLLSQTLSELGMRKHIAESVATIIAFLLGVPSSLSITIFTNQDSVWGTGLIVNGLIIIYAAITYGLPRLKKQIIYSVPDDIHLNSTFDSMVKYLLPIEGILLLCWCFYEGLFPKDGSYWWNPFSAYSLSSLILQWSVGLIILWSLNKKLFKQFSLHNLKNKI</sequence>
<evidence type="ECO:0000256" key="1">
    <source>
        <dbReference type="ARBA" id="ARBA00004141"/>
    </source>
</evidence>
<evidence type="ECO:0000256" key="4">
    <source>
        <dbReference type="ARBA" id="ARBA00022989"/>
    </source>
</evidence>
<dbReference type="EMBL" id="CP015840">
    <property type="protein sequence ID" value="ANG66515.1"/>
    <property type="molecule type" value="Genomic_DNA"/>
</dbReference>
<evidence type="ECO:0000313" key="8">
    <source>
        <dbReference type="Proteomes" id="UP000019147"/>
    </source>
</evidence>
<dbReference type="PROSITE" id="PS50267">
    <property type="entry name" value="NA_NEUROTRAN_SYMP_3"/>
    <property type="match status" value="1"/>
</dbReference>
<feature type="transmembrane region" description="Helical" evidence="6">
    <location>
        <begin position="426"/>
        <end position="444"/>
    </location>
</feature>
<name>A0A173E026_9CHLA</name>
<dbReference type="PANTHER" id="PTHR42948:SF1">
    <property type="entry name" value="TRANSPORTER"/>
    <property type="match status" value="1"/>
</dbReference>
<keyword evidence="5 6" id="KW-0472">Membrane</keyword>
<feature type="transmembrane region" description="Helical" evidence="6">
    <location>
        <begin position="349"/>
        <end position="372"/>
    </location>
</feature>
<gene>
    <name evidence="7" type="ORF">M787_004220</name>
</gene>
<feature type="transmembrane region" description="Helical" evidence="6">
    <location>
        <begin position="12"/>
        <end position="30"/>
    </location>
</feature>
<dbReference type="SUPFAM" id="SSF161070">
    <property type="entry name" value="SNF-like"/>
    <property type="match status" value="1"/>
</dbReference>
<feature type="transmembrane region" description="Helical" evidence="6">
    <location>
        <begin position="378"/>
        <end position="399"/>
    </location>
</feature>
<feature type="transmembrane region" description="Helical" evidence="6">
    <location>
        <begin position="42"/>
        <end position="64"/>
    </location>
</feature>
<dbReference type="CDD" id="cd10324">
    <property type="entry name" value="SLC6sbd"/>
    <property type="match status" value="1"/>
</dbReference>
<dbReference type="Proteomes" id="UP000019147">
    <property type="component" value="Chromosome"/>
</dbReference>
<dbReference type="GO" id="GO:0016020">
    <property type="term" value="C:membrane"/>
    <property type="evidence" value="ECO:0007669"/>
    <property type="project" value="UniProtKB-SubCell"/>
</dbReference>
<dbReference type="Pfam" id="PF00209">
    <property type="entry name" value="SNF"/>
    <property type="match status" value="2"/>
</dbReference>
<feature type="transmembrane region" description="Helical" evidence="6">
    <location>
        <begin position="456"/>
        <end position="478"/>
    </location>
</feature>
<feature type="transmembrane region" description="Helical" evidence="6">
    <location>
        <begin position="216"/>
        <end position="236"/>
    </location>
</feature>
<dbReference type="InterPro" id="IPR000175">
    <property type="entry name" value="Na/ntran_symport"/>
</dbReference>
<dbReference type="InterPro" id="IPR037272">
    <property type="entry name" value="SNS_sf"/>
</dbReference>
<dbReference type="STRING" id="1143323.M787_004220"/>
<feature type="transmembrane region" description="Helical" evidence="6">
    <location>
        <begin position="316"/>
        <end position="337"/>
    </location>
</feature>
<evidence type="ECO:0000313" key="7">
    <source>
        <dbReference type="EMBL" id="ANG66515.1"/>
    </source>
</evidence>
<dbReference type="PANTHER" id="PTHR42948">
    <property type="entry name" value="TRANSPORTER"/>
    <property type="match status" value="1"/>
</dbReference>
<feature type="transmembrane region" description="Helical" evidence="6">
    <location>
        <begin position="167"/>
        <end position="186"/>
    </location>
</feature>
<proteinExistence type="predicted"/>